<accession>A7ELA2</accession>
<dbReference type="InParanoid" id="A7ELA2"/>
<feature type="region of interest" description="Disordered" evidence="1">
    <location>
        <begin position="1"/>
        <end position="23"/>
    </location>
</feature>
<keyword evidence="3" id="KW-1185">Reference proteome</keyword>
<evidence type="ECO:0000313" key="3">
    <source>
        <dbReference type="Proteomes" id="UP000001312"/>
    </source>
</evidence>
<proteinExistence type="predicted"/>
<feature type="compositionally biased region" description="Basic and acidic residues" evidence="1">
    <location>
        <begin position="12"/>
        <end position="23"/>
    </location>
</feature>
<evidence type="ECO:0000313" key="2">
    <source>
        <dbReference type="EMBL" id="EDO03618.1"/>
    </source>
</evidence>
<dbReference type="Proteomes" id="UP000001312">
    <property type="component" value="Unassembled WGS sequence"/>
</dbReference>
<evidence type="ECO:0000256" key="1">
    <source>
        <dbReference type="SAM" id="MobiDB-lite"/>
    </source>
</evidence>
<dbReference type="HOGENOM" id="CLU_2224790_0_0_1"/>
<reference evidence="3" key="1">
    <citation type="journal article" date="2011" name="PLoS Genet.">
        <title>Genomic analysis of the necrotrophic fungal pathogens Sclerotinia sclerotiorum and Botrytis cinerea.</title>
        <authorList>
            <person name="Amselem J."/>
            <person name="Cuomo C.A."/>
            <person name="van Kan J.A."/>
            <person name="Viaud M."/>
            <person name="Benito E.P."/>
            <person name="Couloux A."/>
            <person name="Coutinho P.M."/>
            <person name="de Vries R.P."/>
            <person name="Dyer P.S."/>
            <person name="Fillinger S."/>
            <person name="Fournier E."/>
            <person name="Gout L."/>
            <person name="Hahn M."/>
            <person name="Kohn L."/>
            <person name="Lapalu N."/>
            <person name="Plummer K.M."/>
            <person name="Pradier J.M."/>
            <person name="Quevillon E."/>
            <person name="Sharon A."/>
            <person name="Simon A."/>
            <person name="ten Have A."/>
            <person name="Tudzynski B."/>
            <person name="Tudzynski P."/>
            <person name="Wincker P."/>
            <person name="Andrew M."/>
            <person name="Anthouard V."/>
            <person name="Beever R.E."/>
            <person name="Beffa R."/>
            <person name="Benoit I."/>
            <person name="Bouzid O."/>
            <person name="Brault B."/>
            <person name="Chen Z."/>
            <person name="Choquer M."/>
            <person name="Collemare J."/>
            <person name="Cotton P."/>
            <person name="Danchin E.G."/>
            <person name="Da Silva C."/>
            <person name="Gautier A."/>
            <person name="Giraud C."/>
            <person name="Giraud T."/>
            <person name="Gonzalez C."/>
            <person name="Grossetete S."/>
            <person name="Guldener U."/>
            <person name="Henrissat B."/>
            <person name="Howlett B.J."/>
            <person name="Kodira C."/>
            <person name="Kretschmer M."/>
            <person name="Lappartient A."/>
            <person name="Leroch M."/>
            <person name="Levis C."/>
            <person name="Mauceli E."/>
            <person name="Neuveglise C."/>
            <person name="Oeser B."/>
            <person name="Pearson M."/>
            <person name="Poulain J."/>
            <person name="Poussereau N."/>
            <person name="Quesneville H."/>
            <person name="Rascle C."/>
            <person name="Schumacher J."/>
            <person name="Segurens B."/>
            <person name="Sexton A."/>
            <person name="Silva E."/>
            <person name="Sirven C."/>
            <person name="Soanes D.M."/>
            <person name="Talbot N.J."/>
            <person name="Templeton M."/>
            <person name="Yandava C."/>
            <person name="Yarden O."/>
            <person name="Zeng Q."/>
            <person name="Rollins J.A."/>
            <person name="Lebrun M.H."/>
            <person name="Dickman M."/>
        </authorList>
    </citation>
    <scope>NUCLEOTIDE SEQUENCE [LARGE SCALE GENOMIC DNA]</scope>
    <source>
        <strain evidence="3">ATCC 18683 / 1980 / Ss-1</strain>
    </source>
</reference>
<sequence>MDIPIRIQGLGDDTKSEEEYPHRSIEYSDVSKCLHSLPKLRSTIFEVTPSTSVGRTVKHAPLTPFNMDRDHSTTRMPPTPTPQHAVMWNKIPRIYSLSTTEQLSAR</sequence>
<name>A7ELA2_SCLS1</name>
<feature type="region of interest" description="Disordered" evidence="1">
    <location>
        <begin position="56"/>
        <end position="84"/>
    </location>
</feature>
<dbReference type="AlphaFoldDB" id="A7ELA2"/>
<dbReference type="GeneID" id="5489091"/>
<gene>
    <name evidence="2" type="ORF">SS1G_06099</name>
</gene>
<dbReference type="EMBL" id="CH476627">
    <property type="protein sequence ID" value="EDO03618.1"/>
    <property type="molecule type" value="Genomic_DNA"/>
</dbReference>
<protein>
    <submittedName>
        <fullName evidence="2">Uncharacterized protein</fullName>
    </submittedName>
</protein>
<dbReference type="KEGG" id="ssl:SS1G_06099"/>
<dbReference type="RefSeq" id="XP_001593177.1">
    <property type="nucleotide sequence ID" value="XM_001593127.1"/>
</dbReference>
<organism evidence="2 3">
    <name type="scientific">Sclerotinia sclerotiorum (strain ATCC 18683 / 1980 / Ss-1)</name>
    <name type="common">White mold</name>
    <name type="synonym">Whetzelinia sclerotiorum</name>
    <dbReference type="NCBI Taxonomy" id="665079"/>
    <lineage>
        <taxon>Eukaryota</taxon>
        <taxon>Fungi</taxon>
        <taxon>Dikarya</taxon>
        <taxon>Ascomycota</taxon>
        <taxon>Pezizomycotina</taxon>
        <taxon>Leotiomycetes</taxon>
        <taxon>Helotiales</taxon>
        <taxon>Sclerotiniaceae</taxon>
        <taxon>Sclerotinia</taxon>
    </lineage>
</organism>